<keyword evidence="2" id="KW-1185">Reference proteome</keyword>
<evidence type="ECO:0000313" key="2">
    <source>
        <dbReference type="Proteomes" id="UP000694251"/>
    </source>
</evidence>
<proteinExistence type="predicted"/>
<dbReference type="Proteomes" id="UP000694251">
    <property type="component" value="Chromosome 5"/>
</dbReference>
<dbReference type="AlphaFoldDB" id="A0A8T2DET9"/>
<protein>
    <submittedName>
        <fullName evidence="1">Uncharacterized protein</fullName>
    </submittedName>
</protein>
<organism evidence="1 2">
    <name type="scientific">Arabidopsis suecica</name>
    <name type="common">Swedish thale-cress</name>
    <name type="synonym">Cardaminopsis suecica</name>
    <dbReference type="NCBI Taxonomy" id="45249"/>
    <lineage>
        <taxon>Eukaryota</taxon>
        <taxon>Viridiplantae</taxon>
        <taxon>Streptophyta</taxon>
        <taxon>Embryophyta</taxon>
        <taxon>Tracheophyta</taxon>
        <taxon>Spermatophyta</taxon>
        <taxon>Magnoliopsida</taxon>
        <taxon>eudicotyledons</taxon>
        <taxon>Gunneridae</taxon>
        <taxon>Pentapetalae</taxon>
        <taxon>rosids</taxon>
        <taxon>malvids</taxon>
        <taxon>Brassicales</taxon>
        <taxon>Brassicaceae</taxon>
        <taxon>Camelineae</taxon>
        <taxon>Arabidopsis</taxon>
    </lineage>
</organism>
<reference evidence="1 2" key="1">
    <citation type="submission" date="2020-12" db="EMBL/GenBank/DDBJ databases">
        <title>Concerted genomic and epigenomic changes stabilize Arabidopsis allopolyploids.</title>
        <authorList>
            <person name="Chen Z."/>
        </authorList>
    </citation>
    <scope>NUCLEOTIDE SEQUENCE [LARGE SCALE GENOMIC DNA]</scope>
    <source>
        <strain evidence="1">As9502</strain>
        <tissue evidence="1">Leaf</tissue>
    </source>
</reference>
<name>A0A8T2DET9_ARASU</name>
<evidence type="ECO:0000313" key="1">
    <source>
        <dbReference type="EMBL" id="KAG7608830.1"/>
    </source>
</evidence>
<dbReference type="EMBL" id="JAEFBJ010000005">
    <property type="protein sequence ID" value="KAG7608830.1"/>
    <property type="molecule type" value="Genomic_DNA"/>
</dbReference>
<sequence>MSTQWLEKGAISIRRADSYVDYSQHHTFKVPYYFPPQS</sequence>
<accession>A0A8T2DET9</accession>
<comment type="caution">
    <text evidence="1">The sequence shown here is derived from an EMBL/GenBank/DDBJ whole genome shotgun (WGS) entry which is preliminary data.</text>
</comment>
<gene>
    <name evidence="1" type="ORF">ISN44_As05g010070</name>
</gene>